<protein>
    <submittedName>
        <fullName evidence="2">Uncharacterized protein</fullName>
    </submittedName>
</protein>
<accession>C7NEX3</accession>
<reference evidence="2 3" key="1">
    <citation type="journal article" date="2009" name="Stand. Genomic Sci.">
        <title>Complete genome sequence of Kytococcus sedentarius type strain (541).</title>
        <authorList>
            <person name="Sims D."/>
            <person name="Brettin T."/>
            <person name="Detter J.C."/>
            <person name="Han C."/>
            <person name="Lapidus A."/>
            <person name="Copeland A."/>
            <person name="Glavina Del Rio T."/>
            <person name="Nolan M."/>
            <person name="Chen F."/>
            <person name="Lucas S."/>
            <person name="Tice H."/>
            <person name="Cheng J.F."/>
            <person name="Bruce D."/>
            <person name="Goodwin L."/>
            <person name="Pitluck S."/>
            <person name="Ovchinnikova G."/>
            <person name="Pati A."/>
            <person name="Ivanova N."/>
            <person name="Mavrommatis K."/>
            <person name="Chen A."/>
            <person name="Palaniappan K."/>
            <person name="D'haeseleer P."/>
            <person name="Chain P."/>
            <person name="Bristow J."/>
            <person name="Eisen J.A."/>
            <person name="Markowitz V."/>
            <person name="Hugenholtz P."/>
            <person name="Schneider S."/>
            <person name="Goker M."/>
            <person name="Pukall R."/>
            <person name="Kyrpides N.C."/>
            <person name="Klenk H.P."/>
        </authorList>
    </citation>
    <scope>NUCLEOTIDE SEQUENCE [LARGE SCALE GENOMIC DNA]</scope>
    <source>
        <strain evidence="3">ATCC 14392 / DSM 20547 / JCM 11482 / CCUG 33030 / NBRC 15357 / NCTC 11040 / CCM 314 / 541</strain>
    </source>
</reference>
<name>C7NEX3_KYTSD</name>
<gene>
    <name evidence="2" type="ordered locus">Ksed_07410</name>
</gene>
<dbReference type="HOGENOM" id="CLU_2105796_0_0_11"/>
<dbReference type="KEGG" id="kse:Ksed_07410"/>
<sequence>MPTVAGDVDLSVVAARVAVPFEMATIAAVADGAGRTGRGAVDVTTAVDVRATTAVVAVGVTTAPQGGAVTTARAAVDAVEARVEERVIAPRPSRGVPAHWHRRRGVDPSRPSPMA</sequence>
<dbReference type="STRING" id="478801.Ksed_07410"/>
<evidence type="ECO:0000256" key="1">
    <source>
        <dbReference type="SAM" id="MobiDB-lite"/>
    </source>
</evidence>
<organism evidence="2 3">
    <name type="scientific">Kytococcus sedentarius (strain ATCC 14392 / DSM 20547 / JCM 11482 / CCUG 33030 / NBRC 15357 / NCTC 11040 / CCM 314 / 541)</name>
    <name type="common">Micrococcus sedentarius</name>
    <dbReference type="NCBI Taxonomy" id="478801"/>
    <lineage>
        <taxon>Bacteria</taxon>
        <taxon>Bacillati</taxon>
        <taxon>Actinomycetota</taxon>
        <taxon>Actinomycetes</taxon>
        <taxon>Micrococcales</taxon>
        <taxon>Kytococcaceae</taxon>
        <taxon>Kytococcus</taxon>
    </lineage>
</organism>
<keyword evidence="3" id="KW-1185">Reference proteome</keyword>
<feature type="region of interest" description="Disordered" evidence="1">
    <location>
        <begin position="90"/>
        <end position="115"/>
    </location>
</feature>
<evidence type="ECO:0000313" key="2">
    <source>
        <dbReference type="EMBL" id="ACV05797.1"/>
    </source>
</evidence>
<dbReference type="EMBL" id="CP001686">
    <property type="protein sequence ID" value="ACV05797.1"/>
    <property type="molecule type" value="Genomic_DNA"/>
</dbReference>
<dbReference type="Proteomes" id="UP000006666">
    <property type="component" value="Chromosome"/>
</dbReference>
<evidence type="ECO:0000313" key="3">
    <source>
        <dbReference type="Proteomes" id="UP000006666"/>
    </source>
</evidence>
<dbReference type="AlphaFoldDB" id="C7NEX3"/>
<proteinExistence type="predicted"/>